<dbReference type="AlphaFoldDB" id="A0A7R9VWB1"/>
<accession>A0A7R9VWB1</accession>
<evidence type="ECO:0000313" key="2">
    <source>
        <dbReference type="EMBL" id="CAD8307497.1"/>
    </source>
</evidence>
<proteinExistence type="predicted"/>
<dbReference type="EMBL" id="HBED01016876">
    <property type="protein sequence ID" value="CAD8307497.1"/>
    <property type="molecule type" value="Transcribed_RNA"/>
</dbReference>
<keyword evidence="1" id="KW-0812">Transmembrane</keyword>
<reference evidence="2" key="1">
    <citation type="submission" date="2021-01" db="EMBL/GenBank/DDBJ databases">
        <authorList>
            <person name="Corre E."/>
            <person name="Pelletier E."/>
            <person name="Niang G."/>
            <person name="Scheremetjew M."/>
            <person name="Finn R."/>
            <person name="Kale V."/>
            <person name="Holt S."/>
            <person name="Cochrane G."/>
            <person name="Meng A."/>
            <person name="Brown T."/>
            <person name="Cohen L."/>
        </authorList>
    </citation>
    <scope>NUCLEOTIDE SEQUENCE</scope>
    <source>
        <strain evidence="2">CCMP147</strain>
    </source>
</reference>
<keyword evidence="1" id="KW-0472">Membrane</keyword>
<name>A0A7R9VWB1_9STRA</name>
<feature type="transmembrane region" description="Helical" evidence="1">
    <location>
        <begin position="371"/>
        <end position="394"/>
    </location>
</feature>
<keyword evidence="1" id="KW-1133">Transmembrane helix</keyword>
<evidence type="ECO:0000256" key="1">
    <source>
        <dbReference type="SAM" id="Phobius"/>
    </source>
</evidence>
<sequence>MCLDGVVANENNKHASPLCLPESSWDELSSGVLSSHNPDDVKAVQDGLKVSQSDSFGLAITILARDTVGSIDALQKNIEGLVPFVSKLSVVVFENDSKDGTRDAFKKWASEADDSYRVDIMDCEEAPECQFGLKHRYDGEESKDFFLSSAVGKMADFRQRVVDYVKTNEAYHDYSHILVMDVDLGVSLSPLGLIHALGKKSDVAVASSGRQPWPGSFGSLTPQYDFSAFRSIETPRNRRIIWLHQKFCELAPPGDRWRNICDCISPMMFMLVWGHDRGSGGEPFPVASAFNGAVVYPLSLIREADAKYDAGDDGQRCEHIGFNLSLKKPTYVDPKWSMNVKPSKLGGPSGSAAMMNILRVVVSPKISLTIFLSNFGCMVLFVYCVIVLSVHLLYPLWLKVLGGTQFNDAALFMDHRALHKSGSEMDVFIQRKRKVSDRRQLAKTV</sequence>
<gene>
    <name evidence="2" type="ORF">TDUB1175_LOCUS8409</name>
</gene>
<protein>
    <submittedName>
        <fullName evidence="2">Uncharacterized protein</fullName>
    </submittedName>
</protein>
<organism evidence="2">
    <name type="scientific">Pseudictyota dubia</name>
    <dbReference type="NCBI Taxonomy" id="2749911"/>
    <lineage>
        <taxon>Eukaryota</taxon>
        <taxon>Sar</taxon>
        <taxon>Stramenopiles</taxon>
        <taxon>Ochrophyta</taxon>
        <taxon>Bacillariophyta</taxon>
        <taxon>Mediophyceae</taxon>
        <taxon>Biddulphiophycidae</taxon>
        <taxon>Eupodiscales</taxon>
        <taxon>Odontellaceae</taxon>
        <taxon>Pseudictyota</taxon>
    </lineage>
</organism>